<protein>
    <submittedName>
        <fullName evidence="3">Uncharacterized protein</fullName>
    </submittedName>
</protein>
<dbReference type="WBParaSite" id="SMUV_0001073801-mRNA-1">
    <property type="protein sequence ID" value="SMUV_0001073801-mRNA-1"/>
    <property type="gene ID" value="SMUV_0001073801"/>
</dbReference>
<evidence type="ECO:0000256" key="1">
    <source>
        <dbReference type="SAM" id="MobiDB-lite"/>
    </source>
</evidence>
<proteinExistence type="predicted"/>
<sequence>MINANKEEEEEEEEGIIDKRILSVICTTPFNRDSLVQVFLLLPRPSLPPPPPPPPSPPPPPPPRYFIIK</sequence>
<feature type="compositionally biased region" description="Pro residues" evidence="1">
    <location>
        <begin position="45"/>
        <end position="69"/>
    </location>
</feature>
<accession>A0A0N5B0D7</accession>
<dbReference type="Proteomes" id="UP000046393">
    <property type="component" value="Unplaced"/>
</dbReference>
<keyword evidence="2" id="KW-1185">Reference proteome</keyword>
<feature type="region of interest" description="Disordered" evidence="1">
    <location>
        <begin position="44"/>
        <end position="69"/>
    </location>
</feature>
<name>A0A0N5B0D7_9BILA</name>
<evidence type="ECO:0000313" key="2">
    <source>
        <dbReference type="Proteomes" id="UP000046393"/>
    </source>
</evidence>
<dbReference type="AlphaFoldDB" id="A0A0N5B0D7"/>
<evidence type="ECO:0000313" key="3">
    <source>
        <dbReference type="WBParaSite" id="SMUV_0001073801-mRNA-1"/>
    </source>
</evidence>
<reference evidence="3" key="1">
    <citation type="submission" date="2017-02" db="UniProtKB">
        <authorList>
            <consortium name="WormBaseParasite"/>
        </authorList>
    </citation>
    <scope>IDENTIFICATION</scope>
</reference>
<organism evidence="2 3">
    <name type="scientific">Syphacia muris</name>
    <dbReference type="NCBI Taxonomy" id="451379"/>
    <lineage>
        <taxon>Eukaryota</taxon>
        <taxon>Metazoa</taxon>
        <taxon>Ecdysozoa</taxon>
        <taxon>Nematoda</taxon>
        <taxon>Chromadorea</taxon>
        <taxon>Rhabditida</taxon>
        <taxon>Spirurina</taxon>
        <taxon>Oxyuridomorpha</taxon>
        <taxon>Oxyuroidea</taxon>
        <taxon>Oxyuridae</taxon>
        <taxon>Syphacia</taxon>
    </lineage>
</organism>